<dbReference type="PANTHER" id="PTHR43309">
    <property type="entry name" value="5-OXOPROLINASE SUBUNIT C"/>
    <property type="match status" value="1"/>
</dbReference>
<evidence type="ECO:0000256" key="2">
    <source>
        <dbReference type="ARBA" id="ARBA00022801"/>
    </source>
</evidence>
<keyword evidence="6" id="KW-1185">Reference proteome</keyword>
<evidence type="ECO:0000256" key="3">
    <source>
        <dbReference type="ARBA" id="ARBA00022840"/>
    </source>
</evidence>
<dbReference type="PANTHER" id="PTHR43309:SF3">
    <property type="entry name" value="5-OXOPROLINASE SUBUNIT C"/>
    <property type="match status" value="1"/>
</dbReference>
<feature type="domain" description="Carboxyltransferase" evidence="4">
    <location>
        <begin position="25"/>
        <end position="282"/>
    </location>
</feature>
<proteinExistence type="predicted"/>
<evidence type="ECO:0000256" key="1">
    <source>
        <dbReference type="ARBA" id="ARBA00022741"/>
    </source>
</evidence>
<dbReference type="Pfam" id="PF02626">
    <property type="entry name" value="CT_A_B"/>
    <property type="match status" value="1"/>
</dbReference>
<name>A0ABW7NEM5_9BACT</name>
<dbReference type="InterPro" id="IPR052708">
    <property type="entry name" value="PxpC"/>
</dbReference>
<dbReference type="SMART" id="SM00797">
    <property type="entry name" value="AHS2"/>
    <property type="match status" value="1"/>
</dbReference>
<sequence length="282" mass="30847">MGEIIVKKTGLHTSIQDLGRGHWRHFGVPLSGAMDQRSAQLANLLTNNEEDTPVIEITMMGPQLQFTESAIIVLTGANLSPNLDGSAIGMNQSVQVKGGQTLSFGKPIQGIRTYLSIKGGFDCPKVLGSYSQYPMVTPSGSLQQGDRLAYKSQVQSGRNHALIHTDPQHFTNKILKASPGPEFDLLEKSTRQMLLTSSFLIQRNDRMGYQLKHPDMPPHQMEIVTAPVIPGTVQFTPSGQLIVLMRDAQVTGGYPRVLQLTNESIDQLAQKTNGQSILFQLA</sequence>
<dbReference type="InterPro" id="IPR029000">
    <property type="entry name" value="Cyclophilin-like_dom_sf"/>
</dbReference>
<accession>A0ABW7NEM5</accession>
<organism evidence="5 6">
    <name type="scientific">Marinoscillum luteum</name>
    <dbReference type="NCBI Taxonomy" id="861051"/>
    <lineage>
        <taxon>Bacteria</taxon>
        <taxon>Pseudomonadati</taxon>
        <taxon>Bacteroidota</taxon>
        <taxon>Cytophagia</taxon>
        <taxon>Cytophagales</taxon>
        <taxon>Reichenbachiellaceae</taxon>
        <taxon>Marinoscillum</taxon>
    </lineage>
</organism>
<evidence type="ECO:0000313" key="6">
    <source>
        <dbReference type="Proteomes" id="UP001610063"/>
    </source>
</evidence>
<dbReference type="InterPro" id="IPR003778">
    <property type="entry name" value="CT_A_B"/>
</dbReference>
<comment type="caution">
    <text evidence="5">The sequence shown here is derived from an EMBL/GenBank/DDBJ whole genome shotgun (WGS) entry which is preliminary data.</text>
</comment>
<keyword evidence="2" id="KW-0378">Hydrolase</keyword>
<gene>
    <name evidence="5" type="ORF">ACHKAR_21685</name>
</gene>
<keyword evidence="1" id="KW-0547">Nucleotide-binding</keyword>
<evidence type="ECO:0000259" key="4">
    <source>
        <dbReference type="SMART" id="SM00797"/>
    </source>
</evidence>
<dbReference type="Gene3D" id="2.40.100.10">
    <property type="entry name" value="Cyclophilin-like"/>
    <property type="match status" value="1"/>
</dbReference>
<protein>
    <submittedName>
        <fullName evidence="5">Biotin-dependent carboxyltransferase family protein</fullName>
    </submittedName>
</protein>
<dbReference type="Proteomes" id="UP001610063">
    <property type="component" value="Unassembled WGS sequence"/>
</dbReference>
<dbReference type="RefSeq" id="WP_395419584.1">
    <property type="nucleotide sequence ID" value="NZ_JBIPKE010000020.1"/>
</dbReference>
<evidence type="ECO:0000313" key="5">
    <source>
        <dbReference type="EMBL" id="MFH6986080.1"/>
    </source>
</evidence>
<keyword evidence="3" id="KW-0067">ATP-binding</keyword>
<dbReference type="EMBL" id="JBIPKE010000020">
    <property type="protein sequence ID" value="MFH6986080.1"/>
    <property type="molecule type" value="Genomic_DNA"/>
</dbReference>
<reference evidence="5 6" key="1">
    <citation type="journal article" date="2013" name="Int. J. Syst. Evol. Microbiol.">
        <title>Marinoscillum luteum sp. nov., isolated from marine sediment.</title>
        <authorList>
            <person name="Cha I.T."/>
            <person name="Park S.J."/>
            <person name="Kim S.J."/>
            <person name="Kim J.G."/>
            <person name="Jung M.Y."/>
            <person name="Shin K.S."/>
            <person name="Kwon K.K."/>
            <person name="Yang S.H."/>
            <person name="Seo Y.S."/>
            <person name="Rhee S.K."/>
        </authorList>
    </citation>
    <scope>NUCLEOTIDE SEQUENCE [LARGE SCALE GENOMIC DNA]</scope>
    <source>
        <strain evidence="5 6">KCTC 23939</strain>
    </source>
</reference>